<dbReference type="AlphaFoldDB" id="A0A0E0AUN4"/>
<protein>
    <submittedName>
        <fullName evidence="1">Uncharacterized protein</fullName>
    </submittedName>
</protein>
<sequence length="121" mass="14263">MSEVKVSCDFNHVSRDTREVSCEPVRYRTISITYCVILTRFHAIPIMYQTISTTYRVILARYHVILVRYQTISTMYRVILARYKMILNRYQVPGIRPLKEGSNPPKCSQRVRLVADNYQVV</sequence>
<dbReference type="EnsemblPlants" id="OGLUM08G13420.1">
    <property type="protein sequence ID" value="OGLUM08G13420.1"/>
    <property type="gene ID" value="OGLUM08G13420"/>
</dbReference>
<organism evidence="1">
    <name type="scientific">Oryza glumipatula</name>
    <dbReference type="NCBI Taxonomy" id="40148"/>
    <lineage>
        <taxon>Eukaryota</taxon>
        <taxon>Viridiplantae</taxon>
        <taxon>Streptophyta</taxon>
        <taxon>Embryophyta</taxon>
        <taxon>Tracheophyta</taxon>
        <taxon>Spermatophyta</taxon>
        <taxon>Magnoliopsida</taxon>
        <taxon>Liliopsida</taxon>
        <taxon>Poales</taxon>
        <taxon>Poaceae</taxon>
        <taxon>BOP clade</taxon>
        <taxon>Oryzoideae</taxon>
        <taxon>Oryzeae</taxon>
        <taxon>Oryzinae</taxon>
        <taxon>Oryza</taxon>
    </lineage>
</organism>
<proteinExistence type="predicted"/>
<evidence type="ECO:0000313" key="2">
    <source>
        <dbReference type="Proteomes" id="UP000026961"/>
    </source>
</evidence>
<accession>A0A0E0AUN4</accession>
<dbReference type="Proteomes" id="UP000026961">
    <property type="component" value="Chromosome 8"/>
</dbReference>
<reference evidence="1" key="1">
    <citation type="submission" date="2015-04" db="UniProtKB">
        <authorList>
            <consortium name="EnsemblPlants"/>
        </authorList>
    </citation>
    <scope>IDENTIFICATION</scope>
</reference>
<dbReference type="HOGENOM" id="CLU_2076690_0_0_1"/>
<dbReference type="STRING" id="40148.A0A0E0AUN4"/>
<name>A0A0E0AUN4_9ORYZ</name>
<reference evidence="1" key="2">
    <citation type="submission" date="2018-05" db="EMBL/GenBank/DDBJ databases">
        <title>OgluRS3 (Oryza glumaepatula Reference Sequence Version 3).</title>
        <authorList>
            <person name="Zhang J."/>
            <person name="Kudrna D."/>
            <person name="Lee S."/>
            <person name="Talag J."/>
            <person name="Welchert J."/>
            <person name="Wing R.A."/>
        </authorList>
    </citation>
    <scope>NUCLEOTIDE SEQUENCE [LARGE SCALE GENOMIC DNA]</scope>
</reference>
<keyword evidence="2" id="KW-1185">Reference proteome</keyword>
<dbReference type="Gramene" id="OGLUM08G13420.1">
    <property type="protein sequence ID" value="OGLUM08G13420.1"/>
    <property type="gene ID" value="OGLUM08G13420"/>
</dbReference>
<evidence type="ECO:0000313" key="1">
    <source>
        <dbReference type="EnsemblPlants" id="OGLUM08G13420.1"/>
    </source>
</evidence>